<evidence type="ECO:0000259" key="13">
    <source>
        <dbReference type="PROSITE" id="PS51093"/>
    </source>
</evidence>
<evidence type="ECO:0000259" key="14">
    <source>
        <dbReference type="PROSITE" id="PS51098"/>
    </source>
</evidence>
<dbReference type="GO" id="GO:0005886">
    <property type="term" value="C:plasma membrane"/>
    <property type="evidence" value="ECO:0007669"/>
    <property type="project" value="UniProtKB-SubCell"/>
</dbReference>
<feature type="transmembrane region" description="Helical" evidence="12">
    <location>
        <begin position="384"/>
        <end position="406"/>
    </location>
</feature>
<dbReference type="PROSITE" id="PS51093">
    <property type="entry name" value="PTS_EIIA_TYPE_1"/>
    <property type="match status" value="1"/>
</dbReference>
<keyword evidence="9 12" id="KW-1133">Transmembrane helix</keyword>
<reference evidence="16 17" key="1">
    <citation type="journal article" date="2014" name="Appl. Environ. Microbiol.">
        <title>Genomic features of a bumble bee symbiont reflect its host environment.</title>
        <authorList>
            <person name="Martinson V.G."/>
            <person name="Magoc T."/>
            <person name="Koch H."/>
            <person name="Salzberg S.L."/>
            <person name="Moran N.A."/>
        </authorList>
    </citation>
    <scope>NUCLEOTIDE SEQUENCE [LARGE SCALE GENOMIC DNA]</scope>
    <source>
        <strain evidence="16 17">Bimp</strain>
    </source>
</reference>
<proteinExistence type="predicted"/>
<evidence type="ECO:0000256" key="11">
    <source>
        <dbReference type="PROSITE-ProRule" id="PRU00421"/>
    </source>
</evidence>
<dbReference type="GO" id="GO:0008982">
    <property type="term" value="F:protein-N(PI)-phosphohistidine-sugar phosphotransferase activity"/>
    <property type="evidence" value="ECO:0007669"/>
    <property type="project" value="InterPro"/>
</dbReference>
<dbReference type="GO" id="GO:0016301">
    <property type="term" value="F:kinase activity"/>
    <property type="evidence" value="ECO:0007669"/>
    <property type="project" value="UniProtKB-KW"/>
</dbReference>
<feature type="domain" description="PTS EIIB type-1" evidence="14">
    <location>
        <begin position="9"/>
        <end position="91"/>
    </location>
</feature>
<dbReference type="PROSITE" id="PS51098">
    <property type="entry name" value="PTS_EIIB_TYPE_1"/>
    <property type="match status" value="1"/>
</dbReference>
<dbReference type="AlphaFoldDB" id="A0AB94ICC4"/>
<dbReference type="GO" id="GO:0015771">
    <property type="term" value="P:trehalose transport"/>
    <property type="evidence" value="ECO:0007669"/>
    <property type="project" value="TreeGrafter"/>
</dbReference>
<evidence type="ECO:0000256" key="8">
    <source>
        <dbReference type="ARBA" id="ARBA00022777"/>
    </source>
</evidence>
<evidence type="ECO:0000256" key="10">
    <source>
        <dbReference type="ARBA" id="ARBA00023136"/>
    </source>
</evidence>
<keyword evidence="3" id="KW-1003">Cell membrane</keyword>
<dbReference type="Pfam" id="PF00367">
    <property type="entry name" value="PTS_EIIB"/>
    <property type="match status" value="1"/>
</dbReference>
<dbReference type="PANTHER" id="PTHR30175">
    <property type="entry name" value="PHOSPHOTRANSFERASE SYSTEM TRANSPORT PROTEIN"/>
    <property type="match status" value="1"/>
</dbReference>
<dbReference type="InterPro" id="IPR001996">
    <property type="entry name" value="PTS_IIB_1"/>
</dbReference>
<feature type="transmembrane region" description="Helical" evidence="12">
    <location>
        <begin position="110"/>
        <end position="131"/>
    </location>
</feature>
<comment type="subcellular location">
    <subcellularLocation>
        <location evidence="1">Cell membrane</location>
        <topology evidence="1">Multi-pass membrane protein</topology>
    </subcellularLocation>
</comment>
<dbReference type="Pfam" id="PF00358">
    <property type="entry name" value="PTS_EIIA_1"/>
    <property type="match status" value="1"/>
</dbReference>
<evidence type="ECO:0000256" key="9">
    <source>
        <dbReference type="ARBA" id="ARBA00022989"/>
    </source>
</evidence>
<dbReference type="SUPFAM" id="SSF51261">
    <property type="entry name" value="Duplicated hybrid motif"/>
    <property type="match status" value="1"/>
</dbReference>
<dbReference type="InterPro" id="IPR036878">
    <property type="entry name" value="Glu_permease_IIB"/>
</dbReference>
<dbReference type="InterPro" id="IPR013013">
    <property type="entry name" value="PTS_EIIC_1"/>
</dbReference>
<keyword evidence="8" id="KW-0418">Kinase</keyword>
<dbReference type="InterPro" id="IPR018113">
    <property type="entry name" value="PTrfase_EIIB_Cys"/>
</dbReference>
<dbReference type="SUPFAM" id="SSF55604">
    <property type="entry name" value="Glucose permease domain IIB"/>
    <property type="match status" value="1"/>
</dbReference>
<protein>
    <submittedName>
        <fullName evidence="16">PTS beta-glucoside transporter subunit EIIBCA</fullName>
    </submittedName>
</protein>
<keyword evidence="6" id="KW-0598">Phosphotransferase system</keyword>
<feature type="domain" description="PTS EIIA type-1" evidence="13">
    <location>
        <begin position="497"/>
        <end position="602"/>
    </location>
</feature>
<dbReference type="PROSITE" id="PS51103">
    <property type="entry name" value="PTS_EIIC_TYPE_1"/>
    <property type="match status" value="1"/>
</dbReference>
<dbReference type="InterPro" id="IPR050558">
    <property type="entry name" value="PTS_Sugar-Specific_Components"/>
</dbReference>
<dbReference type="GO" id="GO:0009401">
    <property type="term" value="P:phosphoenolpyruvate-dependent sugar phosphotransferase system"/>
    <property type="evidence" value="ECO:0007669"/>
    <property type="project" value="UniProtKB-KW"/>
</dbReference>
<dbReference type="EMBL" id="AWGA01000056">
    <property type="protein sequence ID" value="TEA27067.1"/>
    <property type="molecule type" value="Genomic_DNA"/>
</dbReference>
<evidence type="ECO:0000256" key="7">
    <source>
        <dbReference type="ARBA" id="ARBA00022692"/>
    </source>
</evidence>
<keyword evidence="7 12" id="KW-0812">Transmembrane</keyword>
<dbReference type="Gene3D" id="2.70.70.10">
    <property type="entry name" value="Glucose Permease (Domain IIA)"/>
    <property type="match status" value="1"/>
</dbReference>
<dbReference type="NCBIfam" id="TIGR00830">
    <property type="entry name" value="PTBA"/>
    <property type="match status" value="1"/>
</dbReference>
<keyword evidence="5" id="KW-0808">Transferase</keyword>
<comment type="caution">
    <text evidence="16">The sequence shown here is derived from an EMBL/GenBank/DDBJ whole genome shotgun (WGS) entry which is preliminary data.</text>
</comment>
<organism evidence="16 17">
    <name type="scientific">Candidatus Schmidhempelia bombi str. Bimp</name>
    <dbReference type="NCBI Taxonomy" id="1387197"/>
    <lineage>
        <taxon>Bacteria</taxon>
        <taxon>Pseudomonadati</taxon>
        <taxon>Pseudomonadota</taxon>
        <taxon>Gammaproteobacteria</taxon>
        <taxon>Orbales</taxon>
        <taxon>Orbaceae</taxon>
        <taxon>Candidatus Schmidhempelia</taxon>
    </lineage>
</organism>
<feature type="domain" description="PTS EIIC type-1" evidence="15">
    <location>
        <begin position="98"/>
        <end position="466"/>
    </location>
</feature>
<keyword evidence="17" id="KW-1185">Reference proteome</keyword>
<feature type="transmembrane region" description="Helical" evidence="12">
    <location>
        <begin position="426"/>
        <end position="446"/>
    </location>
</feature>
<keyword evidence="2" id="KW-0813">Transport</keyword>
<feature type="transmembrane region" description="Helical" evidence="12">
    <location>
        <begin position="285"/>
        <end position="308"/>
    </location>
</feature>
<dbReference type="FunFam" id="2.70.70.10:FF:000001">
    <property type="entry name" value="PTS system glucose-specific IIA component"/>
    <property type="match status" value="1"/>
</dbReference>
<dbReference type="RefSeq" id="WP_024496157.1">
    <property type="nucleotide sequence ID" value="NZ_AWGA01000056.1"/>
</dbReference>
<evidence type="ECO:0000256" key="6">
    <source>
        <dbReference type="ARBA" id="ARBA00022683"/>
    </source>
</evidence>
<dbReference type="Pfam" id="PF02378">
    <property type="entry name" value="PTS_EIIC"/>
    <property type="match status" value="1"/>
</dbReference>
<dbReference type="Proteomes" id="UP000506160">
    <property type="component" value="Unassembled WGS sequence"/>
</dbReference>
<feature type="transmembrane region" description="Helical" evidence="12">
    <location>
        <begin position="146"/>
        <end position="165"/>
    </location>
</feature>
<evidence type="ECO:0000256" key="3">
    <source>
        <dbReference type="ARBA" id="ARBA00022475"/>
    </source>
</evidence>
<feature type="transmembrane region" description="Helical" evidence="12">
    <location>
        <begin position="247"/>
        <end position="265"/>
    </location>
</feature>
<dbReference type="CDD" id="cd00212">
    <property type="entry name" value="PTS_IIB_glc"/>
    <property type="match status" value="1"/>
</dbReference>
<dbReference type="GO" id="GO:0090589">
    <property type="term" value="F:protein-phosphocysteine-trehalose phosphotransferase system transporter activity"/>
    <property type="evidence" value="ECO:0007669"/>
    <property type="project" value="TreeGrafter"/>
</dbReference>
<evidence type="ECO:0000259" key="15">
    <source>
        <dbReference type="PROSITE" id="PS51103"/>
    </source>
</evidence>
<sequence length="631" mass="68807">MAKEIRNYKKLATDILQSLGGKEHIVNIARCATRLRLVIKDQPEDAKQKISALPGVIAVVEKGGQLQIVIGTHVGEVYQAFCSLVGKSTISHQPSTESVLNRVIATMSAVFAPFIYVLAAAGILQGCLILVRTGFPTFEQTGTHQVLSFISWAPFIFLPIFIAITASNHFKCNLFVAVACCCALVSPQWTEMVNIIGEGKTIEFLGISLSQTTYTSSVLPPLFLVWILSYLEHFLEPRLNDVIKPIIMPFICIVVMVPLTILFIGPLSSLAAKNIAFGYNWLVKYVPFVASAIIGGLWQVLVIFGVHWGITPVIMSNFEHFGKDSFQVYQSIAVTGQVGAVIGFYLKTKNSEMKKVSISAFMTGLFGITEPAIYGVNLRFKQPFIYGCVSGMVGAIVASFFNPYYYAYAGLPGPLTMVNGINHAHIGSFIGILIGILVALILPVILMKILGTGEKDDDILATTDSGNNDDITHNPPVESTIYSPLQGKVIPLADVPDPVFAEKLMGEGIAIEPTDNHVYAPFDGQVKLVFEQSKHAIGLLSNDGIEILIHVGIDTVKLTDSVFTYHVALDQTVKKGDLLISFDAEKIRQKNCPLITPVVLTNLSDCQYIITTNQQHVTPDDILVTVKSDEV</sequence>
<evidence type="ECO:0000256" key="2">
    <source>
        <dbReference type="ARBA" id="ARBA00022448"/>
    </source>
</evidence>
<keyword evidence="10 12" id="KW-0472">Membrane</keyword>
<evidence type="ECO:0000256" key="12">
    <source>
        <dbReference type="SAM" id="Phobius"/>
    </source>
</evidence>
<dbReference type="InterPro" id="IPR001127">
    <property type="entry name" value="PTS_EIIA_1_perm"/>
</dbReference>
<dbReference type="InterPro" id="IPR003352">
    <property type="entry name" value="PTS_EIIC"/>
</dbReference>
<evidence type="ECO:0000256" key="1">
    <source>
        <dbReference type="ARBA" id="ARBA00004651"/>
    </source>
</evidence>
<keyword evidence="4" id="KW-0762">Sugar transport</keyword>
<name>A0AB94ICC4_9GAMM</name>
<dbReference type="InterPro" id="IPR011055">
    <property type="entry name" value="Dup_hybrid_motif"/>
</dbReference>
<evidence type="ECO:0000313" key="17">
    <source>
        <dbReference type="Proteomes" id="UP000506160"/>
    </source>
</evidence>
<gene>
    <name evidence="16" type="ORF">O970_05610</name>
</gene>
<evidence type="ECO:0000256" key="4">
    <source>
        <dbReference type="ARBA" id="ARBA00022597"/>
    </source>
</evidence>
<dbReference type="Gene3D" id="3.30.1360.60">
    <property type="entry name" value="Glucose permease domain IIB"/>
    <property type="match status" value="1"/>
</dbReference>
<evidence type="ECO:0000313" key="16">
    <source>
        <dbReference type="EMBL" id="TEA27067.1"/>
    </source>
</evidence>
<evidence type="ECO:0000256" key="5">
    <source>
        <dbReference type="ARBA" id="ARBA00022679"/>
    </source>
</evidence>
<accession>A0AB94ICC4</accession>
<dbReference type="PROSITE" id="PS00371">
    <property type="entry name" value="PTS_EIIA_TYPE_1_HIS"/>
    <property type="match status" value="1"/>
</dbReference>
<feature type="transmembrane region" description="Helical" evidence="12">
    <location>
        <begin position="328"/>
        <end position="346"/>
    </location>
</feature>
<feature type="active site" description="Phosphocysteine intermediate; for EIIB activity" evidence="11">
    <location>
        <position position="31"/>
    </location>
</feature>
<dbReference type="PANTHER" id="PTHR30175:SF1">
    <property type="entry name" value="PTS SYSTEM ARBUTIN-, CELLOBIOSE-, AND SALICIN-SPECIFIC EIIBC COMPONENT-RELATED"/>
    <property type="match status" value="1"/>
</dbReference>